<name>A0A7W8YUK1_9SPHI</name>
<evidence type="ECO:0000313" key="2">
    <source>
        <dbReference type="Proteomes" id="UP000537718"/>
    </source>
</evidence>
<proteinExistence type="predicted"/>
<accession>A0A7W8YUK1</accession>
<evidence type="ECO:0008006" key="3">
    <source>
        <dbReference type="Google" id="ProtNLM"/>
    </source>
</evidence>
<sequence length="325" mass="37681">MPERYLHERKDFKALLSTLSEEKGILPALIEKDYWIMQSLNGLNTCGLNFELKGGTSLSKGYNIIERFSEDIDLHISPPQKFIEETQIIVNENPGATSKLAITNREILFDWLAQNIQIAGITEIVRDKAFDDEKFRSAGIRLIYPALFDSVPGIKDGILLEVGFAKVTPNSPITISSWMYDKAVKVSLKIKDNRAKDILCYHPGYTLVEKLQTISTKYRADRSEGKRDQAKVNFMRQYYDIYHLLQQDTIIEFIGTDDYREHKQFWFPEADLIIPIEENQAFLLDNDEIRRDYKERYASTSALYYSGQPDFDEIIEYIGTFLKRL</sequence>
<dbReference type="InterPro" id="IPR014942">
    <property type="entry name" value="AbiEii"/>
</dbReference>
<dbReference type="AlphaFoldDB" id="A0A7W8YUK1"/>
<dbReference type="RefSeq" id="WP_183867727.1">
    <property type="nucleotide sequence ID" value="NZ_JACHCF010000006.1"/>
</dbReference>
<organism evidence="1 2">
    <name type="scientific">Pedobacter cryoconitis</name>
    <dbReference type="NCBI Taxonomy" id="188932"/>
    <lineage>
        <taxon>Bacteria</taxon>
        <taxon>Pseudomonadati</taxon>
        <taxon>Bacteroidota</taxon>
        <taxon>Sphingobacteriia</taxon>
        <taxon>Sphingobacteriales</taxon>
        <taxon>Sphingobacteriaceae</taxon>
        <taxon>Pedobacter</taxon>
    </lineage>
</organism>
<gene>
    <name evidence="1" type="ORF">HDE69_002843</name>
</gene>
<dbReference type="Pfam" id="PF08843">
    <property type="entry name" value="AbiEii"/>
    <property type="match status" value="1"/>
</dbReference>
<evidence type="ECO:0000313" key="1">
    <source>
        <dbReference type="EMBL" id="MBB5621780.1"/>
    </source>
</evidence>
<dbReference type="Gene3D" id="3.10.450.620">
    <property type="entry name" value="JHP933, nucleotidyltransferase-like core domain"/>
    <property type="match status" value="1"/>
</dbReference>
<dbReference type="EMBL" id="JACHCF010000006">
    <property type="protein sequence ID" value="MBB5621780.1"/>
    <property type="molecule type" value="Genomic_DNA"/>
</dbReference>
<reference evidence="1 2" key="1">
    <citation type="submission" date="2020-08" db="EMBL/GenBank/DDBJ databases">
        <title>Genomic Encyclopedia of Type Strains, Phase IV (KMG-V): Genome sequencing to study the core and pangenomes of soil and plant-associated prokaryotes.</title>
        <authorList>
            <person name="Whitman W."/>
        </authorList>
    </citation>
    <scope>NUCLEOTIDE SEQUENCE [LARGE SCALE GENOMIC DNA]</scope>
    <source>
        <strain evidence="1 2">MP7CTX6</strain>
    </source>
</reference>
<protein>
    <recommendedName>
        <fullName evidence="3">Nucleotidyltransferase AbiEii toxin of type IV toxin-antitoxin system</fullName>
    </recommendedName>
</protein>
<dbReference type="Proteomes" id="UP000537718">
    <property type="component" value="Unassembled WGS sequence"/>
</dbReference>
<comment type="caution">
    <text evidence="1">The sequence shown here is derived from an EMBL/GenBank/DDBJ whole genome shotgun (WGS) entry which is preliminary data.</text>
</comment>